<evidence type="ECO:0000256" key="2">
    <source>
        <dbReference type="ARBA" id="ARBA00008749"/>
    </source>
</evidence>
<dbReference type="Proteomes" id="UP000183760">
    <property type="component" value="Unassembled WGS sequence"/>
</dbReference>
<feature type="transmembrane region" description="Helical" evidence="12">
    <location>
        <begin position="38"/>
        <end position="57"/>
    </location>
</feature>
<dbReference type="InterPro" id="IPR005804">
    <property type="entry name" value="FA_desaturase_dom"/>
</dbReference>
<keyword evidence="4 12" id="KW-0812">Transmembrane</keyword>
<evidence type="ECO:0000256" key="11">
    <source>
        <dbReference type="ARBA" id="ARBA00023160"/>
    </source>
</evidence>
<evidence type="ECO:0000256" key="3">
    <source>
        <dbReference type="ARBA" id="ARBA00022516"/>
    </source>
</evidence>
<evidence type="ECO:0000256" key="4">
    <source>
        <dbReference type="ARBA" id="ARBA00022692"/>
    </source>
</evidence>
<feature type="transmembrane region" description="Helical" evidence="12">
    <location>
        <begin position="173"/>
        <end position="193"/>
    </location>
</feature>
<evidence type="ECO:0000256" key="6">
    <source>
        <dbReference type="ARBA" id="ARBA00022989"/>
    </source>
</evidence>
<feature type="domain" description="Fatty acid desaturase" evidence="13">
    <location>
        <begin position="66"/>
        <end position="257"/>
    </location>
</feature>
<keyword evidence="3" id="KW-0444">Lipid biosynthesis</keyword>
<keyword evidence="15" id="KW-1185">Reference proteome</keyword>
<feature type="transmembrane region" description="Helical" evidence="12">
    <location>
        <begin position="199"/>
        <end position="219"/>
    </location>
</feature>
<evidence type="ECO:0000256" key="10">
    <source>
        <dbReference type="ARBA" id="ARBA00023136"/>
    </source>
</evidence>
<proteinExistence type="inferred from homology"/>
<dbReference type="PRINTS" id="PR00075">
    <property type="entry name" value="FACDDSATRASE"/>
</dbReference>
<dbReference type="InterPro" id="IPR015876">
    <property type="entry name" value="Acyl-CoA_DS"/>
</dbReference>
<keyword evidence="9" id="KW-0443">Lipid metabolism</keyword>
<organism evidence="14 15">
    <name type="scientific">Myxococcus fulvus</name>
    <dbReference type="NCBI Taxonomy" id="33"/>
    <lineage>
        <taxon>Bacteria</taxon>
        <taxon>Pseudomonadati</taxon>
        <taxon>Myxococcota</taxon>
        <taxon>Myxococcia</taxon>
        <taxon>Myxococcales</taxon>
        <taxon>Cystobacterineae</taxon>
        <taxon>Myxococcaceae</taxon>
        <taxon>Myxococcus</taxon>
    </lineage>
</organism>
<dbReference type="PANTHER" id="PTHR11351:SF31">
    <property type="entry name" value="DESATURASE 1, ISOFORM A-RELATED"/>
    <property type="match status" value="1"/>
</dbReference>
<comment type="caution">
    <text evidence="14">The sequence shown here is derived from an EMBL/GenBank/DDBJ whole genome shotgun (WGS) entry which is preliminary data.</text>
</comment>
<evidence type="ECO:0000313" key="15">
    <source>
        <dbReference type="Proteomes" id="UP000183760"/>
    </source>
</evidence>
<evidence type="ECO:0000313" key="14">
    <source>
        <dbReference type="EMBL" id="SET94880.1"/>
    </source>
</evidence>
<evidence type="ECO:0000256" key="9">
    <source>
        <dbReference type="ARBA" id="ARBA00023098"/>
    </source>
</evidence>
<accession>A0ABY1CD23</accession>
<evidence type="ECO:0000256" key="8">
    <source>
        <dbReference type="ARBA" id="ARBA00023004"/>
    </source>
</evidence>
<dbReference type="CDD" id="cd03505">
    <property type="entry name" value="Delta9-FADS-like"/>
    <property type="match status" value="1"/>
</dbReference>
<evidence type="ECO:0000256" key="1">
    <source>
        <dbReference type="ARBA" id="ARBA00004141"/>
    </source>
</evidence>
<keyword evidence="6 12" id="KW-1133">Transmembrane helix</keyword>
<evidence type="ECO:0000256" key="5">
    <source>
        <dbReference type="ARBA" id="ARBA00022832"/>
    </source>
</evidence>
<keyword evidence="7" id="KW-0560">Oxidoreductase</keyword>
<comment type="subcellular location">
    <subcellularLocation>
        <location evidence="1">Membrane</location>
        <topology evidence="1">Multi-pass membrane protein</topology>
    </subcellularLocation>
</comment>
<keyword evidence="11" id="KW-0275">Fatty acid biosynthesis</keyword>
<dbReference type="PANTHER" id="PTHR11351">
    <property type="entry name" value="ACYL-COA DESATURASE"/>
    <property type="match status" value="1"/>
</dbReference>
<name>A0ABY1CD23_MYXFU</name>
<keyword evidence="8" id="KW-0408">Iron</keyword>
<reference evidence="14 15" key="1">
    <citation type="submission" date="2016-10" db="EMBL/GenBank/DDBJ databases">
        <authorList>
            <person name="Varghese N."/>
            <person name="Submissions S."/>
        </authorList>
    </citation>
    <scope>NUCLEOTIDE SEQUENCE [LARGE SCALE GENOMIC DNA]</scope>
    <source>
        <strain evidence="14 15">DSM 16525</strain>
    </source>
</reference>
<keyword evidence="10 12" id="KW-0472">Membrane</keyword>
<dbReference type="Pfam" id="PF00487">
    <property type="entry name" value="FA_desaturase"/>
    <property type="match status" value="1"/>
</dbReference>
<dbReference type="EMBL" id="FOIB01000004">
    <property type="protein sequence ID" value="SET94880.1"/>
    <property type="molecule type" value="Genomic_DNA"/>
</dbReference>
<protein>
    <submittedName>
        <fullName evidence="14">Delta-9 acyl-phospholipid desaturase</fullName>
    </submittedName>
</protein>
<gene>
    <name evidence="14" type="ORF">SAMN05443572_10414</name>
</gene>
<sequence>MRDEAAHLRVRRLPSAHEAPLQTSSPAAAPADDERLNWLSSIPFFAVHFMCLFAFVVGAKPVDLAVCVGLYIVRMWGITAGYHRYFSHRAFKTGRVFQFILALVGSTSTQKGVLWWAANHRHHHRYSDQGEDIHSPVQKGFWFSHVGWILCDKYGKTRMEGIKDFARFPELVWLNRFHLVPSVALAVALYFVGGFSMLVWGYFVSTTLLWHGTFTINSLSHIFGKRRYKTTDTSRNNWLLALVTLGEGWHNNHHYHQNTANQGWFWWEVDLSYYSLKVLSWFKVVEGLRLPSEATKYSYLKYTAEERAELAAPTSFFGAGGARAQLVAAKSAAEAQLVAAKTAAEAQLIAAKTAAEGKVREALAAAADHLPSSAPTPEPLLKS</sequence>
<evidence type="ECO:0000259" key="13">
    <source>
        <dbReference type="Pfam" id="PF00487"/>
    </source>
</evidence>
<comment type="similarity">
    <text evidence="2">Belongs to the fatty acid desaturase type 2 family.</text>
</comment>
<feature type="transmembrane region" description="Helical" evidence="12">
    <location>
        <begin position="64"/>
        <end position="85"/>
    </location>
</feature>
<evidence type="ECO:0000256" key="7">
    <source>
        <dbReference type="ARBA" id="ARBA00023002"/>
    </source>
</evidence>
<evidence type="ECO:0000256" key="12">
    <source>
        <dbReference type="SAM" id="Phobius"/>
    </source>
</evidence>
<keyword evidence="5" id="KW-0276">Fatty acid metabolism</keyword>